<dbReference type="AlphaFoldDB" id="A0A4C1Z800"/>
<name>A0A4C1Z800_EUMVA</name>
<keyword evidence="3" id="KW-1185">Reference proteome</keyword>
<feature type="compositionally biased region" description="Polar residues" evidence="1">
    <location>
        <begin position="249"/>
        <end position="258"/>
    </location>
</feature>
<dbReference type="Proteomes" id="UP000299102">
    <property type="component" value="Unassembled WGS sequence"/>
</dbReference>
<feature type="compositionally biased region" description="Low complexity" evidence="1">
    <location>
        <begin position="87"/>
        <end position="96"/>
    </location>
</feature>
<reference evidence="2 3" key="1">
    <citation type="journal article" date="2019" name="Commun. Biol.">
        <title>The bagworm genome reveals a unique fibroin gene that provides high tensile strength.</title>
        <authorList>
            <person name="Kono N."/>
            <person name="Nakamura H."/>
            <person name="Ohtoshi R."/>
            <person name="Tomita M."/>
            <person name="Numata K."/>
            <person name="Arakawa K."/>
        </authorList>
    </citation>
    <scope>NUCLEOTIDE SEQUENCE [LARGE SCALE GENOMIC DNA]</scope>
</reference>
<comment type="caution">
    <text evidence="2">The sequence shown here is derived from an EMBL/GenBank/DDBJ whole genome shotgun (WGS) entry which is preliminary data.</text>
</comment>
<evidence type="ECO:0000313" key="3">
    <source>
        <dbReference type="Proteomes" id="UP000299102"/>
    </source>
</evidence>
<organism evidence="2 3">
    <name type="scientific">Eumeta variegata</name>
    <name type="common">Bagworm moth</name>
    <name type="synonym">Eumeta japonica</name>
    <dbReference type="NCBI Taxonomy" id="151549"/>
    <lineage>
        <taxon>Eukaryota</taxon>
        <taxon>Metazoa</taxon>
        <taxon>Ecdysozoa</taxon>
        <taxon>Arthropoda</taxon>
        <taxon>Hexapoda</taxon>
        <taxon>Insecta</taxon>
        <taxon>Pterygota</taxon>
        <taxon>Neoptera</taxon>
        <taxon>Endopterygota</taxon>
        <taxon>Lepidoptera</taxon>
        <taxon>Glossata</taxon>
        <taxon>Ditrysia</taxon>
        <taxon>Tineoidea</taxon>
        <taxon>Psychidae</taxon>
        <taxon>Oiketicinae</taxon>
        <taxon>Eumeta</taxon>
    </lineage>
</organism>
<feature type="compositionally biased region" description="Basic residues" evidence="1">
    <location>
        <begin position="97"/>
        <end position="106"/>
    </location>
</feature>
<feature type="region of interest" description="Disordered" evidence="1">
    <location>
        <begin position="87"/>
        <end position="115"/>
    </location>
</feature>
<evidence type="ECO:0000313" key="2">
    <source>
        <dbReference type="EMBL" id="GBP84971.1"/>
    </source>
</evidence>
<proteinExistence type="predicted"/>
<accession>A0A4C1Z800</accession>
<sequence length="327" mass="35829">MIHAFHLLEPTQLHNNVRSSLRIEAGSNRAETRVVLNTKREASKCERDRALLQTRCSGARATCGAGRAGRPPRSACARRAAACPPPAASCWRSPRGTGRRYARRRSPAGTRARPASSVRPSLHFLLKLFVSLEDGEESMRKIRPERAAEAGVQDETVGVPLFVRPVRAGGTYEQTLVRQSRTPLQFFIDSVCVRYLCFTRISVFDVRTQVCKGCPQAAKLLHAHLQHARAAAAGLPPPPPLAHDAPQPSTSAQGRSHESLQSFSSMAMPYLVFVDEIDPKVIIKEIVLVKRLRSPILDRERECAIALALATGGGPARACALWPDRSL</sequence>
<dbReference type="EMBL" id="BGZK01001709">
    <property type="protein sequence ID" value="GBP84971.1"/>
    <property type="molecule type" value="Genomic_DNA"/>
</dbReference>
<gene>
    <name evidence="2" type="ORF">EVAR_39379_1</name>
</gene>
<evidence type="ECO:0000256" key="1">
    <source>
        <dbReference type="SAM" id="MobiDB-lite"/>
    </source>
</evidence>
<feature type="region of interest" description="Disordered" evidence="1">
    <location>
        <begin position="232"/>
        <end position="258"/>
    </location>
</feature>
<protein>
    <submittedName>
        <fullName evidence="2">Uncharacterized protein</fullName>
    </submittedName>
</protein>